<organism evidence="3 4">
    <name type="scientific">Kwoniella shandongensis</name>
    <dbReference type="NCBI Taxonomy" id="1734106"/>
    <lineage>
        <taxon>Eukaryota</taxon>
        <taxon>Fungi</taxon>
        <taxon>Dikarya</taxon>
        <taxon>Basidiomycota</taxon>
        <taxon>Agaricomycotina</taxon>
        <taxon>Tremellomycetes</taxon>
        <taxon>Tremellales</taxon>
        <taxon>Cryptococcaceae</taxon>
        <taxon>Kwoniella</taxon>
    </lineage>
</organism>
<keyword evidence="4" id="KW-1185">Reference proteome</keyword>
<dbReference type="AlphaFoldDB" id="A0A5M6C4K7"/>
<dbReference type="PROSITE" id="PS50181">
    <property type="entry name" value="FBOX"/>
    <property type="match status" value="1"/>
</dbReference>
<dbReference type="OrthoDB" id="1065058at2759"/>
<dbReference type="Gene3D" id="1.20.1280.50">
    <property type="match status" value="1"/>
</dbReference>
<evidence type="ECO:0000313" key="3">
    <source>
        <dbReference type="EMBL" id="WWD16533.1"/>
    </source>
</evidence>
<feature type="coiled-coil region" evidence="1">
    <location>
        <begin position="131"/>
        <end position="158"/>
    </location>
</feature>
<dbReference type="InterPro" id="IPR001810">
    <property type="entry name" value="F-box_dom"/>
</dbReference>
<dbReference type="PANTHER" id="PTHR47438:SF1">
    <property type="entry name" value="PHOSPHATE METABOLISM PROTEIN 8-RELATED"/>
    <property type="match status" value="1"/>
</dbReference>
<feature type="compositionally biased region" description="Polar residues" evidence="2">
    <location>
        <begin position="11"/>
        <end position="31"/>
    </location>
</feature>
<dbReference type="InterPro" id="IPR052791">
    <property type="entry name" value="SSM1_domain"/>
</dbReference>
<feature type="compositionally biased region" description="Polar residues" evidence="2">
    <location>
        <begin position="657"/>
        <end position="669"/>
    </location>
</feature>
<dbReference type="PANTHER" id="PTHR47438">
    <property type="entry name" value="PHOSPHATE METABOLISM PROTEIN 8-RELATED"/>
    <property type="match status" value="1"/>
</dbReference>
<sequence length="793" mass="87827">MVPRRSPLANGHSSSPTPTRTAQGRKSSPMHTSKAPPYVSEGLGDRSGAAQWVENTPVPPNDGVFPEIISQSTGTNWDEGEDDWELRTETVNGVDIHDDSPIAMIQANHVRQITHYKNLLVRAQSASSSSLHELHHKLNALQRAYTKLEHEHAQCLARRQEEETRCNLEKQVMSGLKGGLAGSVRGMGKAERVKLLGMITDACHPSDIDAQIAILEKYRRSRHDLLGRLDEKLAMKVLNMLGVEQVLNLRLVSRRYRFLSTQEALWRTFCRQLEWRDWDGEAGLAHLDDMPESGWEELYKQLWQREKNWNRGLAQHVTLLKGHTNYVTSLRLQGNVLISGSYDETIRIWHIPSLRTSSETTVPSRLVLPAKSVSCLDYYAPAGILVAGSHDVGRVHVWKKKQEGWEVIHTLSGHLHGIRAVAINKQYLVSAGADKALVVWSWQTGEKIVRFGQQTNICIGIQLIHDSIIAVTVDGIIRTFSITKREMLAQYKISDLGKSMPGLNDGMKKRLKDVGAGIGGSGMLTWFEGQGKWMTCATRETIVRLAWDEIEEQQPVILPYAQGTRDPATPSPIKGRIRMTSSTARPLPIASTPIRQRTVSTSTTLSAKKTTPLSKSASLGPASTPSPTGKMNPARSMPMSRTASSSITTRRVLTPTKAATSDDQASPPTGTLPAKSRISPLLSKPPKVLETIHAPDTEKGAVDSRRDRIVTSTRFAARKGADRHLYIGLPNHSHEQSERTKMIPVKGAWVDRAEELNVQTPEKNPMSLVLDRDKFVYGCTDGTIVVVGFDGSE</sequence>
<reference evidence="3" key="2">
    <citation type="submission" date="2024-01" db="EMBL/GenBank/DDBJ databases">
        <title>Comparative genomics of Cryptococcus and Kwoniella reveals pathogenesis evolution and contrasting modes of karyotype evolution via chromosome fusion or intercentromeric recombination.</title>
        <authorList>
            <person name="Coelho M.A."/>
            <person name="David-Palma M."/>
            <person name="Shea T."/>
            <person name="Bowers K."/>
            <person name="McGinley-Smith S."/>
            <person name="Mohammad A.W."/>
            <person name="Gnirke A."/>
            <person name="Yurkov A.M."/>
            <person name="Nowrousian M."/>
            <person name="Sun S."/>
            <person name="Cuomo C.A."/>
            <person name="Heitman J."/>
        </authorList>
    </citation>
    <scope>NUCLEOTIDE SEQUENCE</scope>
    <source>
        <strain evidence="3">CBS 12478</strain>
    </source>
</reference>
<dbReference type="PROSITE" id="PS50082">
    <property type="entry name" value="WD_REPEATS_2"/>
    <property type="match status" value="2"/>
</dbReference>
<feature type="compositionally biased region" description="Low complexity" evidence="2">
    <location>
        <begin position="598"/>
        <end position="619"/>
    </location>
</feature>
<dbReference type="Proteomes" id="UP000322225">
    <property type="component" value="Chromosome 2"/>
</dbReference>
<keyword evidence="1" id="KW-0175">Coiled coil</keyword>
<dbReference type="GO" id="GO:0009166">
    <property type="term" value="P:nucleotide catabolic process"/>
    <property type="evidence" value="ECO:0007669"/>
    <property type="project" value="TreeGrafter"/>
</dbReference>
<dbReference type="Pfam" id="PF00400">
    <property type="entry name" value="WD40"/>
    <property type="match status" value="2"/>
</dbReference>
<dbReference type="SMART" id="SM00320">
    <property type="entry name" value="WD40"/>
    <property type="match status" value="3"/>
</dbReference>
<dbReference type="SUPFAM" id="SSF50978">
    <property type="entry name" value="WD40 repeat-like"/>
    <property type="match status" value="1"/>
</dbReference>
<accession>A0A5M6C4K7</accession>
<dbReference type="InterPro" id="IPR015943">
    <property type="entry name" value="WD40/YVTN_repeat-like_dom_sf"/>
</dbReference>
<dbReference type="PROSITE" id="PS50294">
    <property type="entry name" value="WD_REPEATS_REGION"/>
    <property type="match status" value="1"/>
</dbReference>
<feature type="region of interest" description="Disordered" evidence="2">
    <location>
        <begin position="1"/>
        <end position="80"/>
    </location>
</feature>
<evidence type="ECO:0000256" key="1">
    <source>
        <dbReference type="SAM" id="Coils"/>
    </source>
</evidence>
<dbReference type="InterPro" id="IPR036047">
    <property type="entry name" value="F-box-like_dom_sf"/>
</dbReference>
<dbReference type="GeneID" id="43586727"/>
<gene>
    <name evidence="3" type="ORF">CI109_100960</name>
</gene>
<proteinExistence type="predicted"/>
<evidence type="ECO:0000256" key="2">
    <source>
        <dbReference type="SAM" id="MobiDB-lite"/>
    </source>
</evidence>
<evidence type="ECO:0000313" key="4">
    <source>
        <dbReference type="Proteomes" id="UP000322225"/>
    </source>
</evidence>
<dbReference type="InterPro" id="IPR036322">
    <property type="entry name" value="WD40_repeat_dom_sf"/>
</dbReference>
<name>A0A5M6C4K7_9TREE</name>
<protein>
    <submittedName>
        <fullName evidence="3">Uncharacterized protein</fullName>
    </submittedName>
</protein>
<feature type="region of interest" description="Disordered" evidence="2">
    <location>
        <begin position="583"/>
        <end position="684"/>
    </location>
</feature>
<dbReference type="GO" id="GO:0008252">
    <property type="term" value="F:nucleotidase activity"/>
    <property type="evidence" value="ECO:0007669"/>
    <property type="project" value="TreeGrafter"/>
</dbReference>
<dbReference type="RefSeq" id="XP_031862952.1">
    <property type="nucleotide sequence ID" value="XM_032002613.1"/>
</dbReference>
<dbReference type="Gene3D" id="2.130.10.10">
    <property type="entry name" value="YVTN repeat-like/Quinoprotein amine dehydrogenase"/>
    <property type="match status" value="2"/>
</dbReference>
<reference evidence="3" key="1">
    <citation type="submission" date="2017-08" db="EMBL/GenBank/DDBJ databases">
        <authorList>
            <person name="Cuomo C."/>
            <person name="Billmyre B."/>
            <person name="Heitman J."/>
        </authorList>
    </citation>
    <scope>NUCLEOTIDE SEQUENCE</scope>
    <source>
        <strain evidence="3">CBS 12478</strain>
    </source>
</reference>
<dbReference type="InterPro" id="IPR001680">
    <property type="entry name" value="WD40_rpt"/>
</dbReference>
<dbReference type="KEGG" id="ksn:43586727"/>
<feature type="compositionally biased region" description="Low complexity" evidence="2">
    <location>
        <begin position="640"/>
        <end position="651"/>
    </location>
</feature>
<dbReference type="SUPFAM" id="SSF81383">
    <property type="entry name" value="F-box domain"/>
    <property type="match status" value="1"/>
</dbReference>
<dbReference type="EMBL" id="CP144052">
    <property type="protein sequence ID" value="WWD16533.1"/>
    <property type="molecule type" value="Genomic_DNA"/>
</dbReference>
<dbReference type="GO" id="GO:0006206">
    <property type="term" value="P:pyrimidine nucleobase metabolic process"/>
    <property type="evidence" value="ECO:0007669"/>
    <property type="project" value="TreeGrafter"/>
</dbReference>